<dbReference type="RefSeq" id="WP_015103155.1">
    <property type="nucleotide sequence ID" value="NC_019673.1"/>
</dbReference>
<name>K0K888_SACES</name>
<reference evidence="3 4" key="1">
    <citation type="journal article" date="2012" name="BMC Genomics">
        <title>Complete genome sequence of Saccharothrix espanaensis DSM 44229T and comparison to the other completely sequenced Pseudonocardiaceae.</title>
        <authorList>
            <person name="Strobel T."/>
            <person name="Al-Dilaimi A."/>
            <person name="Blom J."/>
            <person name="Gessner A."/>
            <person name="Kalinowski J."/>
            <person name="Luzhetska M."/>
            <person name="Puhler A."/>
            <person name="Szczepanowski R."/>
            <person name="Bechthold A."/>
            <person name="Ruckert C."/>
        </authorList>
    </citation>
    <scope>NUCLEOTIDE SEQUENCE [LARGE SCALE GENOMIC DNA]</scope>
    <source>
        <strain evidence="4">ATCC 51144 / DSM 44229 / JCM 9112 / NBRC 15066 / NRRL 15764</strain>
    </source>
</reference>
<feature type="transmembrane region" description="Helical" evidence="1">
    <location>
        <begin position="99"/>
        <end position="116"/>
    </location>
</feature>
<keyword evidence="1" id="KW-0812">Transmembrane</keyword>
<feature type="domain" description="SPW repeat-containing integral membrane" evidence="2">
    <location>
        <begin position="13"/>
        <end position="110"/>
    </location>
</feature>
<evidence type="ECO:0000313" key="3">
    <source>
        <dbReference type="EMBL" id="CCH33044.1"/>
    </source>
</evidence>
<gene>
    <name evidence="3" type="ordered locus">BN6_57860</name>
</gene>
<protein>
    <submittedName>
        <fullName evidence="3">Putative membrane protein</fullName>
    </submittedName>
</protein>
<proteinExistence type="predicted"/>
<dbReference type="OrthoDB" id="10016199at2"/>
<dbReference type="BioCyc" id="SESP1179773:BN6_RS27840-MONOMER"/>
<feature type="transmembrane region" description="Helical" evidence="1">
    <location>
        <begin position="43"/>
        <end position="61"/>
    </location>
</feature>
<evidence type="ECO:0000256" key="1">
    <source>
        <dbReference type="SAM" id="Phobius"/>
    </source>
</evidence>
<evidence type="ECO:0000259" key="2">
    <source>
        <dbReference type="Pfam" id="PF03779"/>
    </source>
</evidence>
<dbReference type="PATRIC" id="fig|1179773.3.peg.5815"/>
<keyword evidence="1" id="KW-1133">Transmembrane helix</keyword>
<organism evidence="3 4">
    <name type="scientific">Saccharothrix espanaensis (strain ATCC 51144 / DSM 44229 / JCM 9112 / NBRC 15066 / NRRL 15764)</name>
    <dbReference type="NCBI Taxonomy" id="1179773"/>
    <lineage>
        <taxon>Bacteria</taxon>
        <taxon>Bacillati</taxon>
        <taxon>Actinomycetota</taxon>
        <taxon>Actinomycetes</taxon>
        <taxon>Pseudonocardiales</taxon>
        <taxon>Pseudonocardiaceae</taxon>
        <taxon>Saccharothrix</taxon>
    </lineage>
</organism>
<dbReference type="EMBL" id="HE804045">
    <property type="protein sequence ID" value="CCH33044.1"/>
    <property type="molecule type" value="Genomic_DNA"/>
</dbReference>
<dbReference type="KEGG" id="sesp:BN6_57860"/>
<dbReference type="STRING" id="1179773.BN6_57860"/>
<dbReference type="HOGENOM" id="CLU_2025075_0_0_11"/>
<dbReference type="AlphaFoldDB" id="K0K888"/>
<evidence type="ECO:0000313" key="4">
    <source>
        <dbReference type="Proteomes" id="UP000006281"/>
    </source>
</evidence>
<dbReference type="InterPro" id="IPR005530">
    <property type="entry name" value="SPW"/>
</dbReference>
<dbReference type="Pfam" id="PF03779">
    <property type="entry name" value="SPW"/>
    <property type="match status" value="1"/>
</dbReference>
<dbReference type="Proteomes" id="UP000006281">
    <property type="component" value="Chromosome"/>
</dbReference>
<keyword evidence="1" id="KW-0472">Membrane</keyword>
<keyword evidence="4" id="KW-1185">Reference proteome</keyword>
<sequence length="122" mass="12693">MNPTTPPTRLISWLGTATLTLGLWEIATPIALGHDFTGVRTLPAAFTGGTVLVVVSLIPAMTPLHARWTAPLLTVAGWWIVAGPWLASRPNPLSLVNDLAVGGAAALAGLALSSLTRPRRVA</sequence>
<accession>K0K888</accession>